<reference evidence="9 10" key="1">
    <citation type="journal article" date="2011" name="Stand. Genomic Sci.">
        <title>Non-contiguous finished genome sequence and contextual data of the filamentous soil bacterium Ktedonobacter racemifer type strain (SOSP1-21).</title>
        <authorList>
            <person name="Chang Y.J."/>
            <person name="Land M."/>
            <person name="Hauser L."/>
            <person name="Chertkov O."/>
            <person name="Del Rio T.G."/>
            <person name="Nolan M."/>
            <person name="Copeland A."/>
            <person name="Tice H."/>
            <person name="Cheng J.F."/>
            <person name="Lucas S."/>
            <person name="Han C."/>
            <person name="Goodwin L."/>
            <person name="Pitluck S."/>
            <person name="Ivanova N."/>
            <person name="Ovchinikova G."/>
            <person name="Pati A."/>
            <person name="Chen A."/>
            <person name="Palaniappan K."/>
            <person name="Mavromatis K."/>
            <person name="Liolios K."/>
            <person name="Brettin T."/>
            <person name="Fiebig A."/>
            <person name="Rohde M."/>
            <person name="Abt B."/>
            <person name="Goker M."/>
            <person name="Detter J.C."/>
            <person name="Woyke T."/>
            <person name="Bristow J."/>
            <person name="Eisen J.A."/>
            <person name="Markowitz V."/>
            <person name="Hugenholtz P."/>
            <person name="Kyrpides N.C."/>
            <person name="Klenk H.P."/>
            <person name="Lapidus A."/>
        </authorList>
    </citation>
    <scope>NUCLEOTIDE SEQUENCE [LARGE SCALE GENOMIC DNA]</scope>
    <source>
        <strain evidence="10">DSM 44963</strain>
    </source>
</reference>
<proteinExistence type="inferred from homology"/>
<dbReference type="GO" id="GO:0032196">
    <property type="term" value="P:transposition"/>
    <property type="evidence" value="ECO:0007669"/>
    <property type="project" value="UniProtKB-KW"/>
</dbReference>
<evidence type="ECO:0000256" key="5">
    <source>
        <dbReference type="ARBA" id="ARBA00023172"/>
    </source>
</evidence>
<evidence type="ECO:0000259" key="7">
    <source>
        <dbReference type="Pfam" id="PF01385"/>
    </source>
</evidence>
<dbReference type="InParanoid" id="D6TZ42"/>
<evidence type="ECO:0000256" key="4">
    <source>
        <dbReference type="ARBA" id="ARBA00023125"/>
    </source>
</evidence>
<feature type="region of interest" description="Disordered" evidence="6">
    <location>
        <begin position="221"/>
        <end position="240"/>
    </location>
</feature>
<evidence type="ECO:0000259" key="8">
    <source>
        <dbReference type="Pfam" id="PF07282"/>
    </source>
</evidence>
<dbReference type="InterPro" id="IPR051399">
    <property type="entry name" value="RNA-guided_DNA_endo/Transpos"/>
</dbReference>
<dbReference type="eggNOG" id="COG0675">
    <property type="taxonomic scope" value="Bacteria"/>
</dbReference>
<dbReference type="Pfam" id="PF01385">
    <property type="entry name" value="OrfB_IS605"/>
    <property type="match status" value="1"/>
</dbReference>
<dbReference type="InterPro" id="IPR001959">
    <property type="entry name" value="Transposase"/>
</dbReference>
<gene>
    <name evidence="9" type="ORF">Krac_2587</name>
</gene>
<dbReference type="GO" id="GO:0003677">
    <property type="term" value="F:DNA binding"/>
    <property type="evidence" value="ECO:0007669"/>
    <property type="project" value="UniProtKB-KW"/>
</dbReference>
<dbReference type="PANTHER" id="PTHR30405:SF25">
    <property type="entry name" value="RNA-GUIDED DNA ENDONUCLEASE INSQ-RELATED"/>
    <property type="match status" value="1"/>
</dbReference>
<dbReference type="Pfam" id="PF07282">
    <property type="entry name" value="Cas12f1-like_TNB"/>
    <property type="match status" value="1"/>
</dbReference>
<evidence type="ECO:0000256" key="6">
    <source>
        <dbReference type="SAM" id="MobiDB-lite"/>
    </source>
</evidence>
<dbReference type="Proteomes" id="UP000004508">
    <property type="component" value="Unassembled WGS sequence"/>
</dbReference>
<comment type="similarity">
    <text evidence="1">In the C-terminal section; belongs to the transposase 35 family.</text>
</comment>
<dbReference type="STRING" id="485913.Krac_2587"/>
<keyword evidence="4" id="KW-0238">DNA-binding</keyword>
<evidence type="ECO:0000256" key="3">
    <source>
        <dbReference type="ARBA" id="ARBA00022578"/>
    </source>
</evidence>
<name>D6TZ42_KTERA</name>
<accession>D6TZ42</accession>
<comment type="caution">
    <text evidence="9">The sequence shown here is derived from an EMBL/GenBank/DDBJ whole genome shotgun (WGS) entry which is preliminary data.</text>
</comment>
<keyword evidence="3" id="KW-0815">Transposition</keyword>
<keyword evidence="5" id="KW-0233">DNA recombination</keyword>
<dbReference type="NCBIfam" id="NF040570">
    <property type="entry name" value="guided_TnpB"/>
    <property type="match status" value="1"/>
</dbReference>
<sequence length="399" mass="45204">MLIYEYKLDGTQAQYRAIDEAIRVTQFIRNKCLRLWMDTRGINRNDLQCFCSQLAQEYDFAILLNSQARQAAADRAWAAISRFYDNCRNQKPGKKGYPQFQHDCRSVEYKQTGWRLEPDGRHLTFTDGCGIGRLRLIGSRDLATRPLPAINRVRLIRRADGYYAQCAIQAERHIEHVPTGKHTGIDLGLKAFLTDAEGNTVANPRHLRKAERKLKRLHRRLSRTQKTSQHRKKARKKLAKGYLKVQRQREDFARKTANALITSHDLIAYEHLRIANLVKNRKLAKSISDAAWGRFIGWLTYYGHIHNIPVIAVEPAFTSQDCSACGARVKKSLSVRTHICPSFGVVLDRDHNGARNILAKAYRTVGQTGTGEAQATPNASGQNASTRSGRKARTGKRAG</sequence>
<dbReference type="RefSeq" id="WP_007919449.1">
    <property type="nucleotide sequence ID" value="NZ_ADVG01000004.1"/>
</dbReference>
<feature type="compositionally biased region" description="Basic residues" evidence="6">
    <location>
        <begin position="388"/>
        <end position="399"/>
    </location>
</feature>
<comment type="similarity">
    <text evidence="2">In the N-terminal section; belongs to the transposase 2 family.</text>
</comment>
<feature type="region of interest" description="Disordered" evidence="6">
    <location>
        <begin position="368"/>
        <end position="399"/>
    </location>
</feature>
<keyword evidence="10" id="KW-1185">Reference proteome</keyword>
<evidence type="ECO:0000256" key="2">
    <source>
        <dbReference type="ARBA" id="ARBA00011044"/>
    </source>
</evidence>
<dbReference type="EMBL" id="ADVG01000004">
    <property type="protein sequence ID" value="EFH81832.1"/>
    <property type="molecule type" value="Genomic_DNA"/>
</dbReference>
<dbReference type="GO" id="GO:0006310">
    <property type="term" value="P:DNA recombination"/>
    <property type="evidence" value="ECO:0007669"/>
    <property type="project" value="UniProtKB-KW"/>
</dbReference>
<evidence type="ECO:0000256" key="1">
    <source>
        <dbReference type="ARBA" id="ARBA00008761"/>
    </source>
</evidence>
<evidence type="ECO:0000313" key="10">
    <source>
        <dbReference type="Proteomes" id="UP000004508"/>
    </source>
</evidence>
<dbReference type="OrthoDB" id="144615at2"/>
<feature type="compositionally biased region" description="Polar residues" evidence="6">
    <location>
        <begin position="368"/>
        <end position="387"/>
    </location>
</feature>
<evidence type="ECO:0000313" key="9">
    <source>
        <dbReference type="EMBL" id="EFH81832.1"/>
    </source>
</evidence>
<feature type="compositionally biased region" description="Basic residues" evidence="6">
    <location>
        <begin position="221"/>
        <end position="239"/>
    </location>
</feature>
<dbReference type="NCBIfam" id="TIGR01766">
    <property type="entry name" value="IS200/IS605 family accessory protein TnpB-like domain"/>
    <property type="match status" value="1"/>
</dbReference>
<feature type="domain" description="Cas12f1-like TNB" evidence="8">
    <location>
        <begin position="292"/>
        <end position="357"/>
    </location>
</feature>
<dbReference type="PANTHER" id="PTHR30405">
    <property type="entry name" value="TRANSPOSASE"/>
    <property type="match status" value="1"/>
</dbReference>
<protein>
    <submittedName>
        <fullName evidence="9">Transposase, IS605 OrfB family</fullName>
    </submittedName>
</protein>
<dbReference type="InterPro" id="IPR010095">
    <property type="entry name" value="Cas12f1-like_TNB"/>
</dbReference>
<feature type="domain" description="Probable transposase IS891/IS1136/IS1341" evidence="7">
    <location>
        <begin position="171"/>
        <end position="280"/>
    </location>
</feature>
<dbReference type="AlphaFoldDB" id="D6TZ42"/>
<organism evidence="9 10">
    <name type="scientific">Ktedonobacter racemifer DSM 44963</name>
    <dbReference type="NCBI Taxonomy" id="485913"/>
    <lineage>
        <taxon>Bacteria</taxon>
        <taxon>Bacillati</taxon>
        <taxon>Chloroflexota</taxon>
        <taxon>Ktedonobacteria</taxon>
        <taxon>Ktedonobacterales</taxon>
        <taxon>Ktedonobacteraceae</taxon>
        <taxon>Ktedonobacter</taxon>
    </lineage>
</organism>